<feature type="non-terminal residue" evidence="2">
    <location>
        <position position="1"/>
    </location>
</feature>
<name>A0A146K2Z7_9EUKA</name>
<dbReference type="AlphaFoldDB" id="A0A146K2Z7"/>
<organism evidence="2">
    <name type="scientific">Trepomonas sp. PC1</name>
    <dbReference type="NCBI Taxonomy" id="1076344"/>
    <lineage>
        <taxon>Eukaryota</taxon>
        <taxon>Metamonada</taxon>
        <taxon>Diplomonadida</taxon>
        <taxon>Hexamitidae</taxon>
        <taxon>Hexamitinae</taxon>
        <taxon>Trepomonas</taxon>
    </lineage>
</organism>
<keyword evidence="1" id="KW-0175">Coiled coil</keyword>
<reference evidence="2" key="1">
    <citation type="submission" date="2015-07" db="EMBL/GenBank/DDBJ databases">
        <title>Adaptation to a free-living lifestyle via gene acquisitions in the diplomonad Trepomonas sp. PC1.</title>
        <authorList>
            <person name="Xu F."/>
            <person name="Jerlstrom-Hultqvist J."/>
            <person name="Kolisko M."/>
            <person name="Simpson A.G.B."/>
            <person name="Roger A.J."/>
            <person name="Svard S.G."/>
            <person name="Andersson J.O."/>
        </authorList>
    </citation>
    <scope>NUCLEOTIDE SEQUENCE</scope>
    <source>
        <strain evidence="2">PC1</strain>
    </source>
</reference>
<accession>A0A146K2Z7</accession>
<protein>
    <submittedName>
        <fullName evidence="2">Uncharacterized protein</fullName>
    </submittedName>
</protein>
<sequence length="524" mass="62024">KYDAEQWCVVNPIIADSMKYLILLTDQLLNQQQKDSSIVLQCDKRSDLIKQQVEQLSLNLLSSNQHNQVFQQSCSTKFDQIFRLFNKQDSMIHKLDDQVTTFIQTVDKSFNQQLSQQNGMVKQMLEKSVDKILTDNKSQQLLQTNLNAQFQEHIKEQEEQFNKLKLSYDNFVQFQQKENKMLQSSQDLQLTQLNRRIADLQAEDQSLKNSLNFIQHTNQDIYLQKDHFERVTANFKQDFAKFRDQLQKTESQTQNSLELFNANLDLKIQNQIHLQLENYSPVQQIFTQIPFLKAEQLKNYFVNLDLTVQQKFDLFTKIINSNLIQSPLFKEVFAQKRKYDQQNTEFQLKKLLKIDFQEQTTSENQSNQVFIDQIHLLKQQISNLQYEVKAIETKSEKQITTILQNQMESYGLINFDKHDFSFQNTTPDILLEPIYKETQLPIQKSRFYLSLHTQLKKELGNKFDGEITKMQMDFLQKQIDQLKLEISNKPQREQQTQRIQIINQKRAEKSMQVGMAPGRVTVFK</sequence>
<proteinExistence type="predicted"/>
<dbReference type="EMBL" id="GDID01006697">
    <property type="protein sequence ID" value="JAP89909.1"/>
    <property type="molecule type" value="Transcribed_RNA"/>
</dbReference>
<evidence type="ECO:0000256" key="1">
    <source>
        <dbReference type="SAM" id="Coils"/>
    </source>
</evidence>
<gene>
    <name evidence="2" type="ORF">TPC1_30596</name>
</gene>
<evidence type="ECO:0000313" key="2">
    <source>
        <dbReference type="EMBL" id="JAP89909.1"/>
    </source>
</evidence>
<feature type="coiled-coil region" evidence="1">
    <location>
        <begin position="147"/>
        <end position="210"/>
    </location>
</feature>